<dbReference type="SUPFAM" id="SSF53901">
    <property type="entry name" value="Thiolase-like"/>
    <property type="match status" value="3"/>
</dbReference>
<dbReference type="PROSITE" id="PS50075">
    <property type="entry name" value="CARRIER"/>
    <property type="match status" value="2"/>
</dbReference>
<dbReference type="SMART" id="SM01294">
    <property type="entry name" value="PKS_PP_betabranch"/>
    <property type="match status" value="2"/>
</dbReference>
<dbReference type="PANTHER" id="PTHR43775:SF51">
    <property type="entry name" value="INACTIVE PHENOLPHTHIOCEROL SYNTHESIS POLYKETIDE SYNTHASE TYPE I PKS1-RELATED"/>
    <property type="match status" value="1"/>
</dbReference>
<feature type="domain" description="PKS/mFAS DH" evidence="13">
    <location>
        <begin position="896"/>
        <end position="1166"/>
    </location>
</feature>
<dbReference type="SUPFAM" id="SSF55048">
    <property type="entry name" value="Probable ACP-binding domain of malonyl-CoA ACP transacylase"/>
    <property type="match status" value="3"/>
</dbReference>
<dbReference type="Pfam" id="PF21089">
    <property type="entry name" value="PKS_DH_N"/>
    <property type="match status" value="2"/>
</dbReference>
<dbReference type="Pfam" id="PF22953">
    <property type="entry name" value="SpnB_Rossmann"/>
    <property type="match status" value="2"/>
</dbReference>
<dbReference type="PANTHER" id="PTHR43775">
    <property type="entry name" value="FATTY ACID SYNTHASE"/>
    <property type="match status" value="1"/>
</dbReference>
<feature type="region of interest" description="C-terminal hotdog fold" evidence="9">
    <location>
        <begin position="1029"/>
        <end position="1166"/>
    </location>
</feature>
<dbReference type="InterPro" id="IPR016035">
    <property type="entry name" value="Acyl_Trfase/lysoPLipase"/>
</dbReference>
<dbReference type="InterPro" id="IPR014030">
    <property type="entry name" value="Ketoacyl_synth_N"/>
</dbReference>
<dbReference type="InterPro" id="IPR049551">
    <property type="entry name" value="PKS_DH_C"/>
</dbReference>
<dbReference type="SUPFAM" id="SSF47336">
    <property type="entry name" value="ACP-like"/>
    <property type="match status" value="2"/>
</dbReference>
<evidence type="ECO:0000259" key="11">
    <source>
        <dbReference type="PROSITE" id="PS50075"/>
    </source>
</evidence>
<evidence type="ECO:0000259" key="12">
    <source>
        <dbReference type="PROSITE" id="PS52004"/>
    </source>
</evidence>
<dbReference type="InterPro" id="IPR006162">
    <property type="entry name" value="Ppantetheine_attach_site"/>
</dbReference>
<dbReference type="Gene3D" id="3.40.47.10">
    <property type="match status" value="3"/>
</dbReference>
<dbReference type="Pfam" id="PF00550">
    <property type="entry name" value="PP-binding"/>
    <property type="match status" value="2"/>
</dbReference>
<dbReference type="SUPFAM" id="SSF51735">
    <property type="entry name" value="NAD(P)-binding Rossmann-fold domains"/>
    <property type="match status" value="5"/>
</dbReference>
<dbReference type="InterPro" id="IPR016036">
    <property type="entry name" value="Malonyl_transacylase_ACP-bd"/>
</dbReference>
<dbReference type="InterPro" id="IPR018201">
    <property type="entry name" value="Ketoacyl_synth_AS"/>
</dbReference>
<keyword evidence="3" id="KW-0596">Phosphopantetheine</keyword>
<dbReference type="Pfam" id="PF00109">
    <property type="entry name" value="ketoacyl-synt"/>
    <property type="match status" value="3"/>
</dbReference>
<comment type="pathway">
    <text evidence="2">Antibiotic biosynthesis.</text>
</comment>
<dbReference type="Gene3D" id="6.10.140.1830">
    <property type="match status" value="1"/>
</dbReference>
<dbReference type="Pfam" id="PF00698">
    <property type="entry name" value="Acyl_transf_1"/>
    <property type="match status" value="3"/>
</dbReference>
<dbReference type="InterPro" id="IPR050091">
    <property type="entry name" value="PKS_NRPS_Biosynth_Enz"/>
</dbReference>
<dbReference type="Pfam" id="PF18369">
    <property type="entry name" value="PKS_DE"/>
    <property type="match status" value="1"/>
</dbReference>
<evidence type="ECO:0000256" key="8">
    <source>
        <dbReference type="ARBA" id="ARBA00023315"/>
    </source>
</evidence>
<dbReference type="PROSITE" id="PS00606">
    <property type="entry name" value="KS3_1"/>
    <property type="match status" value="3"/>
</dbReference>
<dbReference type="Pfam" id="PF16197">
    <property type="entry name" value="KAsynt_C_assoc"/>
    <property type="match status" value="3"/>
</dbReference>
<feature type="active site" description="Proton donor; for dehydratase activity" evidence="9">
    <location>
        <position position="4221"/>
    </location>
</feature>
<dbReference type="InterPro" id="IPR036736">
    <property type="entry name" value="ACP-like_sf"/>
</dbReference>
<name>A0ABV7PAJ0_9PSEU</name>
<dbReference type="EMBL" id="JBHRWK010000092">
    <property type="protein sequence ID" value="MFC3455473.1"/>
    <property type="molecule type" value="Genomic_DNA"/>
</dbReference>
<dbReference type="SMART" id="SM00827">
    <property type="entry name" value="PKS_AT"/>
    <property type="match status" value="3"/>
</dbReference>
<dbReference type="SMART" id="SM00825">
    <property type="entry name" value="PKS_KS"/>
    <property type="match status" value="3"/>
</dbReference>
<dbReference type="Gene3D" id="1.10.1200.10">
    <property type="entry name" value="ACP-like"/>
    <property type="match status" value="2"/>
</dbReference>
<dbReference type="InterPro" id="IPR042104">
    <property type="entry name" value="PKS_dehydratase_sf"/>
</dbReference>
<evidence type="ECO:0000256" key="6">
    <source>
        <dbReference type="ARBA" id="ARBA00023194"/>
    </source>
</evidence>
<evidence type="ECO:0000259" key="13">
    <source>
        <dbReference type="PROSITE" id="PS52019"/>
    </source>
</evidence>
<dbReference type="Pfam" id="PF02801">
    <property type="entry name" value="Ketoacyl-synt_C"/>
    <property type="match status" value="3"/>
</dbReference>
<dbReference type="Pfam" id="PF14765">
    <property type="entry name" value="PS-DH"/>
    <property type="match status" value="2"/>
</dbReference>
<feature type="non-terminal residue" evidence="14">
    <location>
        <position position="4509"/>
    </location>
</feature>
<keyword evidence="6" id="KW-0045">Antibiotic biosynthesis</keyword>
<feature type="region of interest" description="N-terminal hotdog fold" evidence="9">
    <location>
        <begin position="4023"/>
        <end position="4148"/>
    </location>
</feature>
<dbReference type="InterPro" id="IPR055123">
    <property type="entry name" value="SpnB-like_Rossmann"/>
</dbReference>
<dbReference type="InterPro" id="IPR020806">
    <property type="entry name" value="PKS_PP-bd"/>
</dbReference>
<feature type="active site" description="Proton donor; for dehydratase activity" evidence="9">
    <location>
        <position position="1090"/>
    </location>
</feature>
<evidence type="ECO:0000256" key="10">
    <source>
        <dbReference type="SAM" id="MobiDB-lite"/>
    </source>
</evidence>
<dbReference type="Gene3D" id="3.40.366.10">
    <property type="entry name" value="Malonyl-Coenzyme A Acyl Carrier Protein, domain 2"/>
    <property type="match status" value="3"/>
</dbReference>
<dbReference type="RefSeq" id="WP_378245946.1">
    <property type="nucleotide sequence ID" value="NZ_JBHRWK010000092.1"/>
</dbReference>
<feature type="domain" description="Carrier" evidence="11">
    <location>
        <begin position="1613"/>
        <end position="1688"/>
    </location>
</feature>
<dbReference type="InterPro" id="IPR001227">
    <property type="entry name" value="Ac_transferase_dom_sf"/>
</dbReference>
<feature type="region of interest" description="N-terminal hotdog fold" evidence="9">
    <location>
        <begin position="896"/>
        <end position="1018"/>
    </location>
</feature>
<dbReference type="InterPro" id="IPR036291">
    <property type="entry name" value="NAD(P)-bd_dom_sf"/>
</dbReference>
<dbReference type="CDD" id="cd08952">
    <property type="entry name" value="KR_1_SDR_x"/>
    <property type="match status" value="1"/>
</dbReference>
<feature type="domain" description="Carrier" evidence="11">
    <location>
        <begin position="3040"/>
        <end position="3115"/>
    </location>
</feature>
<dbReference type="InterPro" id="IPR049552">
    <property type="entry name" value="PKS_DH_N"/>
</dbReference>
<keyword evidence="7" id="KW-0511">Multifunctional enzyme</keyword>
<dbReference type="Gene3D" id="3.40.50.720">
    <property type="entry name" value="NAD(P)-binding Rossmann-like Domain"/>
    <property type="match status" value="2"/>
</dbReference>
<evidence type="ECO:0000313" key="15">
    <source>
        <dbReference type="Proteomes" id="UP001595645"/>
    </source>
</evidence>
<feature type="domain" description="Ketosynthase family 3 (KS3)" evidence="12">
    <location>
        <begin position="3132"/>
        <end position="3556"/>
    </location>
</feature>
<feature type="domain" description="Ketosynthase family 3 (KS3)" evidence="12">
    <location>
        <begin position="1706"/>
        <end position="2120"/>
    </location>
</feature>
<dbReference type="PROSITE" id="PS52004">
    <property type="entry name" value="KS3_2"/>
    <property type="match status" value="3"/>
</dbReference>
<comment type="caution">
    <text evidence="14">The sequence shown here is derived from an EMBL/GenBank/DDBJ whole genome shotgun (WGS) entry which is preliminary data.</text>
</comment>
<dbReference type="InterPro" id="IPR016039">
    <property type="entry name" value="Thiolase-like"/>
</dbReference>
<dbReference type="InterPro" id="IPR049900">
    <property type="entry name" value="PKS_mFAS_DH"/>
</dbReference>
<comment type="cofactor">
    <cofactor evidence="1">
        <name>pantetheine 4'-phosphate</name>
        <dbReference type="ChEBI" id="CHEBI:47942"/>
    </cofactor>
</comment>
<accession>A0ABV7PAJ0</accession>
<proteinExistence type="predicted"/>
<evidence type="ECO:0000313" key="14">
    <source>
        <dbReference type="EMBL" id="MFC3455473.1"/>
    </source>
</evidence>
<dbReference type="InterPro" id="IPR015083">
    <property type="entry name" value="NorB/c/GfsB-D-like_docking"/>
</dbReference>
<dbReference type="InterPro" id="IPR014043">
    <property type="entry name" value="Acyl_transferase_dom"/>
</dbReference>
<evidence type="ECO:0000256" key="9">
    <source>
        <dbReference type="PROSITE-ProRule" id="PRU01363"/>
    </source>
</evidence>
<evidence type="ECO:0000256" key="2">
    <source>
        <dbReference type="ARBA" id="ARBA00004792"/>
    </source>
</evidence>
<dbReference type="Gene3D" id="3.40.50.11460">
    <property type="match status" value="1"/>
</dbReference>
<dbReference type="PROSITE" id="PS00012">
    <property type="entry name" value="PHOSPHOPANTETHEINE"/>
    <property type="match status" value="2"/>
</dbReference>
<dbReference type="CDD" id="cd00833">
    <property type="entry name" value="PKS"/>
    <property type="match status" value="3"/>
</dbReference>
<dbReference type="InterPro" id="IPR057326">
    <property type="entry name" value="KR_dom"/>
</dbReference>
<sequence>MASEDKLREYLKLTTTDLHQTRRRLREREVAEQEPIAIVGMGCRYPGGVRTPEELWDLVLAGTDAVGDFPGDRAWELDQPGFARLGGFVDDASGFDPAFFGISPREALAMDPQQRLLLETSWEAFERAGIAPAAMSGARVGVFMGTSSQDYAAVLRASAEDTEGHLLTGNAAAVVSGRLSYTFGLEGPAVTVDTACSSSLVAIHLAVQALRRRECTMALAGGVMIMSTPGAFLEFSAQGGLAADGRCKAFAEGADGTGWGEGVGVLLVERLSDAQRLGHPVLAVVRGSAVNQDGASNGLTAPNGPSQQRVIRAALASAGLSPSDVDAVEAHGTGTALGDPIEAQALLATYGQDRDRPLWLGSVKSNLGHTQAAAGVAGVIKMVMALRHGKLPKTLHADRPSSHVDWTAGAVELLTEAQDWPVGANPRRAGVSAFGMSGTNAHVVVEEAPAAEPVVTVPAPVAPWVLSAKSAGALTETATRLADFAIDRDAAGVAAGLAGRSVFEHRAVLVGEDQAGLAAALAAGDQPAGVARGSGSGVERVVFVFPGQGSQWLGMASALLQESPVFASRMAECDSALKSFVDWSLFDVLDDEAALGRVDVVQPVLWSVMVSLAAVWRSLGVVPSAVVGHSQGEIAAAVVSGGLSLEDGARVVALRSQAIAAELAGLGGMLSVAAPVTEVDEGVSIAAVNGPNAVVLSGDPDALAAAKARYEAEGVRARLVAVDYASHSAHVERIETQLAELLAPVTPRMGEIPFYSTVDSQWLDTAELSGGYWYRNLRQTVRFADAVERLAAEGLQMFVEVSAHPVLTMAIEDTVDVPVVGTLRRDEGGLERFLLSAGEAFCHGVDVDWPGLLGNIGTIPQDLPTYPFQRERYWPTSSPALHGDVAGAGLGAMGQHPLLRAVVEVAGGDEVLLAGRLSLSTHPWLGEHRVLGRVFLPGTAFVELAGQAGDRVGCARVEELTVEVPLVLPATGGVQVQLVVGAADETGLRGLVFYSREEEGMPWTRHASGALSPDPGTAEGLHTWPPAKAEPVDIDGLYAGLAGVGLEYGPVFRGLRAVWERGDEVFAEVELPREQHTGAGDFGLHPALLDAGLHALGAVSFGGGGAYLPFSWTGVSLHATGASALRIRLTRHAGDSVSLLAADGAGNPVASVASLALRPASATGAGRSKNLFRVGWETLPLPDAEFAALPEYPVPADVEPVPDTVLLHWKDVEGDPHRTVHKALSVVQDWLKQERFSGSRLVFVTQGAIAADPGEDVPDAASAAVWGLVRSARSENPGRFALADVTDSADLGLLTAALATGEPELAVRDGVVLVPRLARVVQGEAPEGLGGDGTVLITGGTGNLGGLLARHLVAEHGVRHLLLLSRRGPAADGASELAAELTGLGAEVEVAACDVADREQLAAVLRGLDRPLTGVVHTAGALDDGLVDTLTPERVSATLRSKVDSAVHLDELTRDLDLDLFVVFSGAAGVFGAAGQAGYAAANVFLDALAHRRRGAGLPGTSLAWGLWSRLGGITGHLGEADVARLSRDGVEGLGEAEGLELFDAALAADEPLLVPIRLQTDGLRGAKTEVPRLLHGLAGIRPGRGKAAAVTGLGDATLRQRLAALSAADAERVLLDLVRTEAAAVLGYRSAEAIEPDRAFRELGFDSLTGVDLRNRLNAVTGVRLPATTVFDHPAPAVLARFLLGELAGSTPAERSTATRAKADDEPIAIIGIGCRFPGGVASPEDLWELLTAETDAVGGFPADRGWTTAADESYAPQGGFLYHAAEFDPGLFGISPREALAMDPQQRVLLETAWEAFERAGITPAQVRGSQAGVFVGAAAQGYAVGAEAPDGVQGHVLTGTTPSVASGRIAYSFGLGGPAITVDTACSSSLVALHLAAQALRRGECELALAGGVTIMSTPNAFEEFGAQGGLAADGRCKPFADAADGTGWGEGAGMLLVERLSDAQRHGHRVLAVIRGSAINSDGASNGLTAPNGPSQQRVIRAALASAGLEPSEVDAVEAHGTGTALGDPIEAQALLATYGQDREESLWLGSVKSNVGHTQAAAGMAGVIKMVMALQHGVLPKTLHVDAPSTQVDWSAGAVELLTGARTWPDTGRPRRAGVSSFGISGTNAHTILEQAPAIEPAAEPRLPSVVPFVLSGKTAAALRAQASRLSSFEDGELADVAFSLATTRSALEHRAVALGTNRDELLAALTALAAGTSSADVVTGTVSRGRSAFLFAGQGSQRVGMGAELYAEFPVFAAAFDAACEFLPSLGDLGRTEFAQPALFALEVALYRLVESWGVRPDFLLGHSIGEIAAAHVAGVFSLEDAGKLVSARGRLMQALPDGGVMVAIEATEDEFEPDAEFGIAAVNGPNSVVISGAEAVVSRIAGEFAAKGRKTKRLEVSHAFHSPLMEPMLAEFAEVLESITFTAPVIPVVSGGLVADLASPRYWLDHVRQAVRFADGVKALAAEGVTSFVELGPDGVLSGLAQSCLPDAEALFVPLLRGDRPEVRTAMAALGALHTRGIAVDWTALVNGNPVDLPTYAFQRDRFWLELGSATASPMDDVDAEFWDAVEREDLESLSKSLALEAGQPLDSFVSSLSSWRRKRRESSVVDGWRYRAEWVPVRASEALPEGEWLVLSPEPLAEGDALAGFGEVVVAEQPDLSELLVPGRFAGVVSCLDAASTLPVIQAAVGTGSKVWAVTRGAVSVGRSDRLSAPESAQVWGLGRVAALEHSEVWGGLIDLPASGDDRVLGVLAGVEDQVAVRASGVFARRLVRAGAADQEPWAFGGTALITGGTGALGGQVARWLAQRGAEHLVLVSRRGAASPGAEDLAADLRESGTRVTVAACDVADREAVAELIDELEGLSVVVHAAGVAQSTPLADCSVDEFRGVVESKVAGAINLHELTEGLDAFIVFSSIAATWGSGGQSGYAAGNAFLDALVEQRRADGLPGLSVAWGPWAEAGMAVGEAGEQLAKRGLAALAPERALAALEGAQHDTTVTVADVDWARFAPVFTSRRPSPLLTELPEAASTQVEPHTTGLREELSRSDRAGQLATLLDLVRTEAAVVLGYAGPDAVEPNRAFRELGFDSLTAVELRNRMVPAVGLDLPTTLVFDYPNPLVLAGHLLDELVGGVAEVAAERSVMADGEPIAIVGMACRFPGAVENPEQLWRLVADEVDAVGDFPADRGWDLETLYDPDPENPGTTYTRDGAFLDMAAHFDPTFFDISPREALAMDPQQRLLLETSWEAFERAGIDPASVRGSRTGVFVGSNGQDYLVVLAGAEDSHDGHLGTGNSASVMSGRVAYTFGLEGPAVTVDTACSSSLVALHWAVQSLRNGECEMALAGGVTVMSTPGAFVEFSAQRGLAADGRCKAFADGADGTGWGEGIGMLLVERLSDARRKGHPVLAVVRGSAVNQDGASNGLTAPNGPSQQRVIRAALADAGLRASEVDAVEAHGTGTSLGDPIEAQALLATYGQDREEPLWLGSVKSNVGHTQAAAGVAGIIKMVMAMRHGVLPRTLHVDAPSAQVDWSAGSVELLTEAREWAENGHPRRVAVSSFGFSGTNAHTILEQAPAEAAVSAPGTRIPSVLPLVVTGRSAVAVRAQAGRLAAAMEQGTDSLLDLAYSLVSSRASWEHRAVVVAEDRSAALRALHGLAERGTDPSVVEGTSVGGKLAYLFTGQGAQRLGMGRELHTEFPVFAEAFDEACAHFDRYLDKPLRDVVFGEPELLAQTVYTQAALFAVETALFRLLESWGIRPDFLLGHSLGELVAAHVAGVFSLADACALVAARGSLMQALPVGIGAMVAVEATEDEVLVQVKNAAGAVDIAAVNGPRAVVVSGEVAAVLRIADEFSAQGRKTKRLTVSHAFHSPLMEPMLAEWEKVLGGLTFHEPRIPIVSNVSGAVTGEQGTPAYWVSHVREAVRFLNGVETLAAHGVTKFVELGPDGVLTAMAQDCLADADTVFRSVLRGDRPEARSAITALAGLSVDGSTVDWETVFDGTGARRVDLPTYAFQRAPYWLETTSFSGTAEPALLGLTAEEHPLLGAAVELADGDGVVLTGRLSMRTHGWIADHAILGRALVPGTALVDLAVAAGDRTGCGRVEELTLQAPLVLPESDGVRLQVVVGEPDDEGRRAVSIHSRFDGAATDGVWTRHATGSLSPRAGEPGAGLTEWPPAGARRVDVTGLYEGLAEAGFAYGPSFQGLRDVWVRGDEVFANVALPSEAVGEAGRFGLHPALFDAGLHAWVLRTDATEGGRVPFAWSGVSLFAVGAAAARVKLTRTGEDSLSIEVADSTGQPIASVDSLVLREVSEESLPSAGDYADNSLFRLAWEPVIAADAAPEWRTLSGFDLKPVSADVPPIVVVDCAADGRDATDLTSSVLELVQEWLSDSAFDDSQLVVVTHRAVAASTGEDVLDLAASGVWGLLSSVQSEHPDRVTVVDVDDDPRSLERALAVTGEPRLVARGGDVFAARLGRVSRSADLVPPTDEPLWRLDSVGKGTLSNLSLVSWPQAGDPLGELDVRVEVRAA</sequence>
<feature type="region of interest" description="C-terminal hotdog fold" evidence="9">
    <location>
        <begin position="4160"/>
        <end position="4297"/>
    </location>
</feature>
<evidence type="ECO:0000256" key="7">
    <source>
        <dbReference type="ARBA" id="ARBA00023268"/>
    </source>
</evidence>
<dbReference type="InterPro" id="IPR020841">
    <property type="entry name" value="PKS_Beta-ketoAc_synthase_dom"/>
</dbReference>
<feature type="active site" description="Proton acceptor; for dehydratase activity" evidence="9">
    <location>
        <position position="4055"/>
    </location>
</feature>
<dbReference type="NCBIfam" id="NF045894">
    <property type="entry name" value="PKS_plus_SDR"/>
    <property type="match status" value="1"/>
</dbReference>
<dbReference type="InterPro" id="IPR009081">
    <property type="entry name" value="PP-bd_ACP"/>
</dbReference>
<feature type="region of interest" description="Disordered" evidence="10">
    <location>
        <begin position="4137"/>
        <end position="4157"/>
    </location>
</feature>
<dbReference type="Proteomes" id="UP001595645">
    <property type="component" value="Unassembled WGS sequence"/>
</dbReference>
<dbReference type="PROSITE" id="PS52019">
    <property type="entry name" value="PKS_MFAS_DH"/>
    <property type="match status" value="2"/>
</dbReference>
<evidence type="ECO:0000256" key="1">
    <source>
        <dbReference type="ARBA" id="ARBA00001957"/>
    </source>
</evidence>
<feature type="active site" description="Proton acceptor; for dehydratase activity" evidence="9">
    <location>
        <position position="928"/>
    </location>
</feature>
<reference evidence="15" key="1">
    <citation type="journal article" date="2019" name="Int. J. Syst. Evol. Microbiol.">
        <title>The Global Catalogue of Microorganisms (GCM) 10K type strain sequencing project: providing services to taxonomists for standard genome sequencing and annotation.</title>
        <authorList>
            <consortium name="The Broad Institute Genomics Platform"/>
            <consortium name="The Broad Institute Genome Sequencing Center for Infectious Disease"/>
            <person name="Wu L."/>
            <person name="Ma J."/>
        </authorList>
    </citation>
    <scope>NUCLEOTIDE SEQUENCE [LARGE SCALE GENOMIC DNA]</scope>
    <source>
        <strain evidence="15">CGMCC 4.7676</strain>
    </source>
</reference>
<organism evidence="14 15">
    <name type="scientific">Amycolatopsis speibonae</name>
    <dbReference type="NCBI Taxonomy" id="1450224"/>
    <lineage>
        <taxon>Bacteria</taxon>
        <taxon>Bacillati</taxon>
        <taxon>Actinomycetota</taxon>
        <taxon>Actinomycetes</taxon>
        <taxon>Pseudonocardiales</taxon>
        <taxon>Pseudonocardiaceae</taxon>
        <taxon>Amycolatopsis</taxon>
    </lineage>
</organism>
<dbReference type="InterPro" id="IPR032821">
    <property type="entry name" value="PKS_assoc"/>
</dbReference>
<dbReference type="Pfam" id="PF08990">
    <property type="entry name" value="Docking"/>
    <property type="match status" value="1"/>
</dbReference>
<keyword evidence="15" id="KW-1185">Reference proteome</keyword>
<evidence type="ECO:0000256" key="5">
    <source>
        <dbReference type="ARBA" id="ARBA00022679"/>
    </source>
</evidence>
<dbReference type="SUPFAM" id="SSF52151">
    <property type="entry name" value="FabD/lysophospholipase-like"/>
    <property type="match status" value="3"/>
</dbReference>
<dbReference type="InterPro" id="IPR041618">
    <property type="entry name" value="PKS_DE"/>
</dbReference>
<feature type="domain" description="Ketosynthase family 3 (KS3)" evidence="12">
    <location>
        <begin position="33"/>
        <end position="447"/>
    </location>
</feature>
<dbReference type="Gene3D" id="3.30.70.3290">
    <property type="match status" value="3"/>
</dbReference>
<feature type="domain" description="PKS/mFAS DH" evidence="13">
    <location>
        <begin position="4023"/>
        <end position="4297"/>
    </location>
</feature>
<dbReference type="InterPro" id="IPR014031">
    <property type="entry name" value="Ketoacyl_synth_C"/>
</dbReference>
<keyword evidence="8" id="KW-0012">Acyltransferase</keyword>
<dbReference type="InterPro" id="IPR020807">
    <property type="entry name" value="PKS_DH"/>
</dbReference>
<dbReference type="Gene3D" id="3.10.129.110">
    <property type="entry name" value="Polyketide synthase dehydratase"/>
    <property type="match status" value="2"/>
</dbReference>
<dbReference type="InterPro" id="IPR013968">
    <property type="entry name" value="PKS_KR"/>
</dbReference>
<evidence type="ECO:0000256" key="4">
    <source>
        <dbReference type="ARBA" id="ARBA00022553"/>
    </source>
</evidence>
<evidence type="ECO:0000256" key="3">
    <source>
        <dbReference type="ARBA" id="ARBA00022450"/>
    </source>
</evidence>
<protein>
    <submittedName>
        <fullName evidence="14">Type I polyketide synthase</fullName>
    </submittedName>
</protein>
<dbReference type="SMART" id="SM00822">
    <property type="entry name" value="PKS_KR"/>
    <property type="match status" value="2"/>
</dbReference>
<gene>
    <name evidence="14" type="ORF">ACFOSH_39075</name>
</gene>
<dbReference type="SMART" id="SM00826">
    <property type="entry name" value="PKS_DH"/>
    <property type="match status" value="2"/>
</dbReference>
<dbReference type="CDD" id="cd08956">
    <property type="entry name" value="KR_3_FAS_SDR_x"/>
    <property type="match status" value="1"/>
</dbReference>
<dbReference type="Pfam" id="PF08659">
    <property type="entry name" value="KR"/>
    <property type="match status" value="2"/>
</dbReference>
<keyword evidence="5" id="KW-0808">Transferase</keyword>
<dbReference type="SMART" id="SM00823">
    <property type="entry name" value="PKS_PP"/>
    <property type="match status" value="2"/>
</dbReference>
<keyword evidence="4" id="KW-0597">Phosphoprotein</keyword>